<proteinExistence type="predicted"/>
<evidence type="ECO:0000313" key="3">
    <source>
        <dbReference type="Proteomes" id="UP000248214"/>
    </source>
</evidence>
<keyword evidence="1" id="KW-0812">Transmembrane</keyword>
<name>A0A323TF88_9BACI</name>
<feature type="transmembrane region" description="Helical" evidence="1">
    <location>
        <begin position="54"/>
        <end position="72"/>
    </location>
</feature>
<evidence type="ECO:0000256" key="1">
    <source>
        <dbReference type="SAM" id="Phobius"/>
    </source>
</evidence>
<dbReference type="Proteomes" id="UP000248214">
    <property type="component" value="Unassembled WGS sequence"/>
</dbReference>
<dbReference type="AlphaFoldDB" id="A0A323TF88"/>
<gene>
    <name evidence="2" type="ORF">CR194_10810</name>
</gene>
<dbReference type="RefSeq" id="WP_110609673.1">
    <property type="nucleotide sequence ID" value="NZ_PDOD01000002.1"/>
</dbReference>
<keyword evidence="3" id="KW-1185">Reference proteome</keyword>
<keyword evidence="1" id="KW-0472">Membrane</keyword>
<evidence type="ECO:0008006" key="4">
    <source>
        <dbReference type="Google" id="ProtNLM"/>
    </source>
</evidence>
<keyword evidence="1" id="KW-1133">Transmembrane helix</keyword>
<feature type="transmembrane region" description="Helical" evidence="1">
    <location>
        <begin position="6"/>
        <end position="24"/>
    </location>
</feature>
<sequence>MVPIFMALIGILILIPILLLLPSVFNKLTTFLHIILSAFYFYLALFLLEVVHWAIAGAIVLLLVILTATLFAQRSRSIEV</sequence>
<feature type="transmembrane region" description="Helical" evidence="1">
    <location>
        <begin position="31"/>
        <end position="48"/>
    </location>
</feature>
<comment type="caution">
    <text evidence="2">The sequence shown here is derived from an EMBL/GenBank/DDBJ whole genome shotgun (WGS) entry which is preliminary data.</text>
</comment>
<dbReference type="EMBL" id="PDOD01000002">
    <property type="protein sequence ID" value="PYZ93641.1"/>
    <property type="molecule type" value="Genomic_DNA"/>
</dbReference>
<reference evidence="2 3" key="1">
    <citation type="submission" date="2017-10" db="EMBL/GenBank/DDBJ databases">
        <title>Bacillus sp. nov., a halophilic bacterium isolated from a Keqin Lake.</title>
        <authorList>
            <person name="Wang H."/>
        </authorList>
    </citation>
    <scope>NUCLEOTIDE SEQUENCE [LARGE SCALE GENOMIC DNA]</scope>
    <source>
        <strain evidence="2 3">KQ-12</strain>
    </source>
</reference>
<protein>
    <recommendedName>
        <fullName evidence="4">DUF2651 domain-containing protein</fullName>
    </recommendedName>
</protein>
<accession>A0A323TF88</accession>
<organism evidence="2 3">
    <name type="scientific">Salipaludibacillus keqinensis</name>
    <dbReference type="NCBI Taxonomy" id="2045207"/>
    <lineage>
        <taxon>Bacteria</taxon>
        <taxon>Bacillati</taxon>
        <taxon>Bacillota</taxon>
        <taxon>Bacilli</taxon>
        <taxon>Bacillales</taxon>
        <taxon>Bacillaceae</taxon>
    </lineage>
</organism>
<evidence type="ECO:0000313" key="2">
    <source>
        <dbReference type="EMBL" id="PYZ93641.1"/>
    </source>
</evidence>